<reference evidence="1" key="1">
    <citation type="submission" date="2021-02" db="EMBL/GenBank/DDBJ databases">
        <authorList>
            <person name="Dougan E. K."/>
            <person name="Rhodes N."/>
            <person name="Thang M."/>
            <person name="Chan C."/>
        </authorList>
    </citation>
    <scope>NUCLEOTIDE SEQUENCE</scope>
</reference>
<dbReference type="Proteomes" id="UP000601435">
    <property type="component" value="Unassembled WGS sequence"/>
</dbReference>
<dbReference type="AlphaFoldDB" id="A0A813CEQ9"/>
<comment type="caution">
    <text evidence="1">The sequence shown here is derived from an EMBL/GenBank/DDBJ whole genome shotgun (WGS) entry which is preliminary data.</text>
</comment>
<dbReference type="OrthoDB" id="419870at2759"/>
<keyword evidence="2" id="KW-1185">Reference proteome</keyword>
<name>A0A813CEQ9_9DINO</name>
<accession>A0A813CEQ9</accession>
<protein>
    <submittedName>
        <fullName evidence="1">Uncharacterized protein</fullName>
    </submittedName>
</protein>
<dbReference type="EMBL" id="CAJNJA010092419">
    <property type="protein sequence ID" value="CAE7940830.1"/>
    <property type="molecule type" value="Genomic_DNA"/>
</dbReference>
<sequence length="424" mass="47745">REAAELLPLIIYSDFEVDDLMAIAQLWEWKLERLKLKGSRARPVIIFGADFAHKDGCTVFEKKLLMARLMLGLEPGRDFQILCSQNSTYYDKTVHPLAEALWDRREASLAVPAEEISRLSHRGDAKPKGEEPEEAELDLYIIAPGRGHLGDLFSVVETRYPDAFERLCKRAHVVMYTGSFNTTGMEPRDLHYVCQIAQSRPLIDISKFVFFGKAEADPVTASADSFASPTLAERLSEAEPLLAAAIFVFAEEFQGNLIRPDKWSLFRGNTLTEEEQSRFREIVPLANDPRGLQKYAESLMRDEGIFEKVASYKQSTVKAFALGTCDAPLCDEVCFLFEWCLANSPEALVEAAGEGGEWWIDPDNGFSGVVTKDRPAPEKARCLDARALQPSMKDPKDQVILQAMRNVLEEYVLRHLASCRRKES</sequence>
<evidence type="ECO:0000313" key="1">
    <source>
        <dbReference type="EMBL" id="CAE7940830.1"/>
    </source>
</evidence>
<proteinExistence type="predicted"/>
<evidence type="ECO:0000313" key="2">
    <source>
        <dbReference type="Proteomes" id="UP000601435"/>
    </source>
</evidence>
<organism evidence="1 2">
    <name type="scientific">Symbiodinium necroappetens</name>
    <dbReference type="NCBI Taxonomy" id="1628268"/>
    <lineage>
        <taxon>Eukaryota</taxon>
        <taxon>Sar</taxon>
        <taxon>Alveolata</taxon>
        <taxon>Dinophyceae</taxon>
        <taxon>Suessiales</taxon>
        <taxon>Symbiodiniaceae</taxon>
        <taxon>Symbiodinium</taxon>
    </lineage>
</organism>
<gene>
    <name evidence="1" type="ORF">SNEC2469_LOCUS34046</name>
</gene>
<feature type="non-terminal residue" evidence="1">
    <location>
        <position position="1"/>
    </location>
</feature>